<name>A0ABY8ESW5_MALFU</name>
<evidence type="ECO:0000256" key="6">
    <source>
        <dbReference type="SAM" id="Phobius"/>
    </source>
</evidence>
<sequence>MPDPRSEAPAAPTAASDADAPYLVESYQYGTDTGGKDQLPTYTYSTASTGERPTGQPRSWDEAARAKATPIQGRPAQDSGHIYIDVDAEGQDRSTIPSHGVAPINTTITGYATALGWDLSKLCVFPYIFPPFTSMVVLVWETQNDLVRFHGYQSALASAFVIGTTFVLRAILGWTTLAWLLVRISLVVSWYCGYIAHKSATALEREPFLPYVGPMAVAYVGEE</sequence>
<evidence type="ECO:0000313" key="7">
    <source>
        <dbReference type="EMBL" id="WFD48685.1"/>
    </source>
</evidence>
<keyword evidence="8" id="KW-1185">Reference proteome</keyword>
<organism evidence="7 8">
    <name type="scientific">Malassezia furfur</name>
    <name type="common">Pityriasis versicolor infection agent</name>
    <name type="synonym">Pityrosporum furfur</name>
    <dbReference type="NCBI Taxonomy" id="55194"/>
    <lineage>
        <taxon>Eukaryota</taxon>
        <taxon>Fungi</taxon>
        <taxon>Dikarya</taxon>
        <taxon>Basidiomycota</taxon>
        <taxon>Ustilaginomycotina</taxon>
        <taxon>Malasseziomycetes</taxon>
        <taxon>Malasseziales</taxon>
        <taxon>Malasseziaceae</taxon>
        <taxon>Malassezia</taxon>
    </lineage>
</organism>
<keyword evidence="2 6" id="KW-0812">Transmembrane</keyword>
<evidence type="ECO:0000256" key="3">
    <source>
        <dbReference type="ARBA" id="ARBA00022989"/>
    </source>
</evidence>
<evidence type="ECO:0000256" key="4">
    <source>
        <dbReference type="ARBA" id="ARBA00023136"/>
    </source>
</evidence>
<dbReference type="PANTHER" id="PTHR36460:SF1">
    <property type="entry name" value="UPF0132 DOMAIN PROTEIN (AFU_ORTHOLOGUE AFUA_3G10255)"/>
    <property type="match status" value="1"/>
</dbReference>
<protein>
    <submittedName>
        <fullName evidence="7">Uncharacterized protein</fullName>
    </submittedName>
</protein>
<evidence type="ECO:0000313" key="8">
    <source>
        <dbReference type="Proteomes" id="UP000818624"/>
    </source>
</evidence>
<keyword evidence="3 6" id="KW-1133">Transmembrane helix</keyword>
<feature type="transmembrane region" description="Helical" evidence="6">
    <location>
        <begin position="177"/>
        <end position="196"/>
    </location>
</feature>
<evidence type="ECO:0000256" key="5">
    <source>
        <dbReference type="SAM" id="MobiDB-lite"/>
    </source>
</evidence>
<gene>
    <name evidence="7" type="ORF">GLX27_003355</name>
</gene>
<evidence type="ECO:0000256" key="2">
    <source>
        <dbReference type="ARBA" id="ARBA00022692"/>
    </source>
</evidence>
<dbReference type="EMBL" id="CP046236">
    <property type="protein sequence ID" value="WFD48685.1"/>
    <property type="molecule type" value="Genomic_DNA"/>
</dbReference>
<comment type="subcellular location">
    <subcellularLocation>
        <location evidence="1">Membrane</location>
        <topology evidence="1">Multi-pass membrane protein</topology>
    </subcellularLocation>
</comment>
<feature type="region of interest" description="Disordered" evidence="5">
    <location>
        <begin position="1"/>
        <end position="59"/>
    </location>
</feature>
<reference evidence="7 8" key="1">
    <citation type="journal article" date="2020" name="Elife">
        <title>Loss of centromere function drives karyotype evolution in closely related Malassezia species.</title>
        <authorList>
            <person name="Sankaranarayanan S.R."/>
            <person name="Ianiri G."/>
            <person name="Coelho M.A."/>
            <person name="Reza M.H."/>
            <person name="Thimmappa B.C."/>
            <person name="Ganguly P."/>
            <person name="Vadnala R.N."/>
            <person name="Sun S."/>
            <person name="Siddharthan R."/>
            <person name="Tellgren-Roth C."/>
            <person name="Dawson T.L."/>
            <person name="Heitman J."/>
            <person name="Sanyal K."/>
        </authorList>
    </citation>
    <scope>NUCLEOTIDE SEQUENCE [LARGE SCALE GENOMIC DNA]</scope>
    <source>
        <strain evidence="7">CBS14141</strain>
    </source>
</reference>
<evidence type="ECO:0000256" key="1">
    <source>
        <dbReference type="ARBA" id="ARBA00004141"/>
    </source>
</evidence>
<accession>A0ABY8ESW5</accession>
<feature type="compositionally biased region" description="Low complexity" evidence="5">
    <location>
        <begin position="8"/>
        <end position="21"/>
    </location>
</feature>
<keyword evidence="4 6" id="KW-0472">Membrane</keyword>
<dbReference type="Proteomes" id="UP000818624">
    <property type="component" value="Chromosome 3"/>
</dbReference>
<feature type="compositionally biased region" description="Polar residues" evidence="5">
    <location>
        <begin position="40"/>
        <end position="51"/>
    </location>
</feature>
<dbReference type="PANTHER" id="PTHR36460">
    <property type="entry name" value="UPF0132 DOMAIN PROTEIN (AFU_ORTHOLOGUE AFUA_3G10255)"/>
    <property type="match status" value="1"/>
</dbReference>
<proteinExistence type="predicted"/>